<evidence type="ECO:0000313" key="3">
    <source>
        <dbReference type="Proteomes" id="UP001642406"/>
    </source>
</evidence>
<dbReference type="EMBL" id="CAWUHC010000017">
    <property type="protein sequence ID" value="CAK7216479.1"/>
    <property type="molecule type" value="Genomic_DNA"/>
</dbReference>
<feature type="region of interest" description="Disordered" evidence="1">
    <location>
        <begin position="219"/>
        <end position="307"/>
    </location>
</feature>
<feature type="compositionally biased region" description="Basic and acidic residues" evidence="1">
    <location>
        <begin position="835"/>
        <end position="852"/>
    </location>
</feature>
<feature type="compositionally biased region" description="Polar residues" evidence="1">
    <location>
        <begin position="695"/>
        <end position="706"/>
    </location>
</feature>
<feature type="compositionally biased region" description="Polar residues" evidence="1">
    <location>
        <begin position="515"/>
        <end position="546"/>
    </location>
</feature>
<sequence length="874" mass="94507">MAWYVLINVTAALPRSRKCGCGTKAAGVGAANNSSSSSSSSANTKTPRSPSKRTFYKPPLSPRSMSRSRIDPSALGRTDVSQMNIHAPPSSGGWSANGNPAPGMENMSLPGPADGGQFMLPGESMGFYTSQDGQSAMFAPASGSYAQLGYPIEDTTNSHMYSNGGDQGDLNSFFDSNMGMPGHLGDMQLGGGDAAGLGGFGLNMQSRTGQMNGMHSLAYQQTTQPPPPLPTTTTSSCCAPAAQQQQRPANDSTRHTPTSSTNSVASNGGSTTNTKSCCSGSPATASSSASHRPMFKSESVGGSSASVNLSSIPLVTSSRAANGDAKPHLANGHNGLTDQYSVSLNQQVYGGFAQQQAHANGAPTWYRYPPEYGTVTAPLQLSQWRAGLTVTSGPNAGMFGDAIHQQHQHQHPVQHQQQQAYDSATMQQAFAVQQHNGAMLDTSGGGGDVTVQDDSHMCSCGDGCECVGCVAHPYNNATRNTVQSMWSLMDDASSTASSSKTATAAVTTPTTLTSQQQQHAQTGGNVDSTSPQQQVFTPSDTSGSDDQVTLPAGDFLFVSYSIMGCEGEGLTCPCGDDCHTFEPLFAHYLDQEKRIVLADLERSARKDGKKDNKYEREIQSRWRRFVEKWNGHELHDRWYEPMLFLRVVRARDNGTTLVEKPAVDERKDKNDEKDDRDDDDDDDDYGPALPPDQASPATSLAVSSAFRSRHLGAPGPTIPSRADLDERRALDDDARDTERAALRLARRADRAEQRERLEELVPRAAAGTRERQLEKKRELNHKMRGFRDRSPGGGGLEMGDDELMGDDGGSGRKSAKDLQKEAEAAQARRTHWQHRREEEQRARDEELNERRAQYRAREEETMDMLRELARQRFG</sequence>
<keyword evidence="3" id="KW-1185">Reference proteome</keyword>
<name>A0ABP0BB80_9PEZI</name>
<feature type="compositionally biased region" description="Basic and acidic residues" evidence="1">
    <location>
        <begin position="746"/>
        <end position="761"/>
    </location>
</feature>
<feature type="compositionally biased region" description="Low complexity" evidence="1">
    <location>
        <begin position="30"/>
        <end position="43"/>
    </location>
</feature>
<feature type="compositionally biased region" description="Low complexity" evidence="1">
    <location>
        <begin position="500"/>
        <end position="514"/>
    </location>
</feature>
<comment type="caution">
    <text evidence="2">The sequence shown here is derived from an EMBL/GenBank/DDBJ whole genome shotgun (WGS) entry which is preliminary data.</text>
</comment>
<feature type="compositionally biased region" description="Low complexity" evidence="1">
    <location>
        <begin position="276"/>
        <end position="290"/>
    </location>
</feature>
<dbReference type="InterPro" id="IPR044688">
    <property type="entry name" value="SCI-1-like"/>
</dbReference>
<evidence type="ECO:0000256" key="1">
    <source>
        <dbReference type="SAM" id="MobiDB-lite"/>
    </source>
</evidence>
<proteinExistence type="predicted"/>
<accession>A0ABP0BB80</accession>
<dbReference type="PANTHER" id="PTHR34117:SF1">
    <property type="entry name" value="STYLE CELL-CYCLE INHIBITOR 1"/>
    <property type="match status" value="1"/>
</dbReference>
<protein>
    <submittedName>
        <fullName evidence="2">Uncharacterized protein</fullName>
    </submittedName>
</protein>
<reference evidence="2 3" key="1">
    <citation type="submission" date="2024-01" db="EMBL/GenBank/DDBJ databases">
        <authorList>
            <person name="Allen C."/>
            <person name="Tagirdzhanova G."/>
        </authorList>
    </citation>
    <scope>NUCLEOTIDE SEQUENCE [LARGE SCALE GENOMIC DNA]</scope>
</reference>
<feature type="region of interest" description="Disordered" evidence="1">
    <location>
        <begin position="658"/>
        <end position="734"/>
    </location>
</feature>
<dbReference type="PANTHER" id="PTHR34117">
    <property type="entry name" value="STYLE CELL-CYCLE INHIBITOR 1"/>
    <property type="match status" value="1"/>
</dbReference>
<feature type="region of interest" description="Disordered" evidence="1">
    <location>
        <begin position="500"/>
        <end position="546"/>
    </location>
</feature>
<feature type="compositionally biased region" description="Basic and acidic residues" evidence="1">
    <location>
        <begin position="661"/>
        <end position="673"/>
    </location>
</feature>
<feature type="region of interest" description="Disordered" evidence="1">
    <location>
        <begin position="24"/>
        <end position="106"/>
    </location>
</feature>
<evidence type="ECO:0000313" key="2">
    <source>
        <dbReference type="EMBL" id="CAK7216479.1"/>
    </source>
</evidence>
<feature type="region of interest" description="Disordered" evidence="1">
    <location>
        <begin position="746"/>
        <end position="852"/>
    </location>
</feature>
<feature type="compositionally biased region" description="Acidic residues" evidence="1">
    <location>
        <begin position="674"/>
        <end position="685"/>
    </location>
</feature>
<feature type="compositionally biased region" description="Polar residues" evidence="1">
    <location>
        <begin position="255"/>
        <end position="275"/>
    </location>
</feature>
<dbReference type="Proteomes" id="UP001642406">
    <property type="component" value="Unassembled WGS sequence"/>
</dbReference>
<feature type="compositionally biased region" description="Basic and acidic residues" evidence="1">
    <location>
        <begin position="768"/>
        <end position="790"/>
    </location>
</feature>
<feature type="compositionally biased region" description="Basic and acidic residues" evidence="1">
    <location>
        <begin position="722"/>
        <end position="734"/>
    </location>
</feature>
<gene>
    <name evidence="2" type="ORF">SBRCBS47491_002841</name>
</gene>
<feature type="compositionally biased region" description="Basic and acidic residues" evidence="1">
    <location>
        <begin position="814"/>
        <end position="823"/>
    </location>
</feature>
<organism evidence="2 3">
    <name type="scientific">Sporothrix bragantina</name>
    <dbReference type="NCBI Taxonomy" id="671064"/>
    <lineage>
        <taxon>Eukaryota</taxon>
        <taxon>Fungi</taxon>
        <taxon>Dikarya</taxon>
        <taxon>Ascomycota</taxon>
        <taxon>Pezizomycotina</taxon>
        <taxon>Sordariomycetes</taxon>
        <taxon>Sordariomycetidae</taxon>
        <taxon>Ophiostomatales</taxon>
        <taxon>Ophiostomataceae</taxon>
        <taxon>Sporothrix</taxon>
    </lineage>
</organism>
<feature type="compositionally biased region" description="Low complexity" evidence="1">
    <location>
        <begin position="231"/>
        <end position="249"/>
    </location>
</feature>